<sequence>MKPLMILCCFFLLVLLLLPAHVSTFNTSLLQITEDVRFHESNSSGFMHPHAVKKRNAESEELEFDFEWKRWLNYAFHNNESLVLEVVNKFPAHVTLRSCDKLLLESVSPITNSSIALGPYWVQYLRQLIIVSTPAEQPLTLFEASFNLTRFKGCVTTQNVTSEFEEVEIRQDANRVGLYNVKIGGIVSRGMYSINIIMKVYYILSALTQNNTEQMVIKMGSGGPIRLCLTKCNLLLEEIITINDNRNYEVDKDLLVKMRMLDQTVCGTETVNSGLSIMVISDHRLAITLSFHLQPRTTTTQPPPTTTTEAPAIINVDETGVIRFSDWIGEGKAVIDLRQILEKSPNFMLMMEIESSEPMTFNLEKQHRELIGRSVPFSEERFFFSGPWIPHLTRLTEVVEEVHNFTLKFSTGGIKASGHFRFSKSEKIKTQDAGRMNTKEIVNIHQDSMHPVVYYLALGKLIGDAIQNRSLTLRLNSSLPGNVDIGFGKCETNSIAIQLNATDSLVIDQDLLEHMDRMNNLFCILDRNLGRFDLTVSSPTPVNGTLHFGFDSPTEKESFPVLTAVSGTIFGLLVVIGLCVFLVRRRQNHVQVVLRKNKPATEFENRLSTVHYNTQFQQIDFSVAFGPVEELDYVQSDSGSPSETLEAIKLKKMKAVDRVQYRTERLQENRLSSGNNTIRSIQENRPCTSVWVNADVYGNNAAVSDVVPTKREIDGEEVEIDETELYVHDDSRVFFV</sequence>
<keyword evidence="1" id="KW-0812">Transmembrane</keyword>
<evidence type="ECO:0000313" key="3">
    <source>
        <dbReference type="EMBL" id="EFP04535.1"/>
    </source>
</evidence>
<keyword evidence="1" id="KW-0472">Membrane</keyword>
<dbReference type="InParanoid" id="E3MLN7"/>
<dbReference type="AlphaFoldDB" id="E3MLN7"/>
<keyword evidence="2" id="KW-0732">Signal</keyword>
<protein>
    <submittedName>
        <fullName evidence="3">Uncharacterized protein</fullName>
    </submittedName>
</protein>
<keyword evidence="1" id="KW-1133">Transmembrane helix</keyword>
<dbReference type="eggNOG" id="ENOG502TKIM">
    <property type="taxonomic scope" value="Eukaryota"/>
</dbReference>
<dbReference type="Proteomes" id="UP000008281">
    <property type="component" value="Unassembled WGS sequence"/>
</dbReference>
<organism evidence="4">
    <name type="scientific">Caenorhabditis remanei</name>
    <name type="common">Caenorhabditis vulgaris</name>
    <dbReference type="NCBI Taxonomy" id="31234"/>
    <lineage>
        <taxon>Eukaryota</taxon>
        <taxon>Metazoa</taxon>
        <taxon>Ecdysozoa</taxon>
        <taxon>Nematoda</taxon>
        <taxon>Chromadorea</taxon>
        <taxon>Rhabditida</taxon>
        <taxon>Rhabditina</taxon>
        <taxon>Rhabditomorpha</taxon>
        <taxon>Rhabditoidea</taxon>
        <taxon>Rhabditidae</taxon>
        <taxon>Peloderinae</taxon>
        <taxon>Caenorhabditis</taxon>
    </lineage>
</organism>
<feature type="signal peptide" evidence="2">
    <location>
        <begin position="1"/>
        <end position="24"/>
    </location>
</feature>
<name>E3MLN7_CAERE</name>
<evidence type="ECO:0000313" key="4">
    <source>
        <dbReference type="Proteomes" id="UP000008281"/>
    </source>
</evidence>
<gene>
    <name evidence="3" type="ORF">CRE_31288</name>
</gene>
<dbReference type="HOGENOM" id="CLU_372661_0_0_1"/>
<evidence type="ECO:0000256" key="2">
    <source>
        <dbReference type="SAM" id="SignalP"/>
    </source>
</evidence>
<dbReference type="EMBL" id="DS268455">
    <property type="protein sequence ID" value="EFP04535.1"/>
    <property type="molecule type" value="Genomic_DNA"/>
</dbReference>
<feature type="transmembrane region" description="Helical" evidence="1">
    <location>
        <begin position="561"/>
        <end position="583"/>
    </location>
</feature>
<evidence type="ECO:0000256" key="1">
    <source>
        <dbReference type="SAM" id="Phobius"/>
    </source>
</evidence>
<reference evidence="3" key="1">
    <citation type="submission" date="2007-07" db="EMBL/GenBank/DDBJ databases">
        <title>PCAP assembly of the Caenorhabditis remanei genome.</title>
        <authorList>
            <consortium name="The Caenorhabditis remanei Sequencing Consortium"/>
            <person name="Wilson R.K."/>
        </authorList>
    </citation>
    <scope>NUCLEOTIDE SEQUENCE [LARGE SCALE GENOMIC DNA]</scope>
    <source>
        <strain evidence="3">PB4641</strain>
    </source>
</reference>
<accession>E3MLN7</accession>
<proteinExistence type="predicted"/>
<dbReference type="STRING" id="31234.E3MLN7"/>
<dbReference type="OrthoDB" id="5870456at2759"/>
<feature type="chain" id="PRO_5003177124" evidence="2">
    <location>
        <begin position="25"/>
        <end position="736"/>
    </location>
</feature>
<keyword evidence="4" id="KW-1185">Reference proteome</keyword>